<dbReference type="SUPFAM" id="SSF55073">
    <property type="entry name" value="Nucleotide cyclase"/>
    <property type="match status" value="1"/>
</dbReference>
<keyword evidence="1" id="KW-1133">Transmembrane helix</keyword>
<dbReference type="PANTHER" id="PTHR44757:SF2">
    <property type="entry name" value="BIOFILM ARCHITECTURE MAINTENANCE PROTEIN MBAA"/>
    <property type="match status" value="1"/>
</dbReference>
<proteinExistence type="predicted"/>
<keyword evidence="1" id="KW-0812">Transmembrane</keyword>
<dbReference type="InterPro" id="IPR001633">
    <property type="entry name" value="EAL_dom"/>
</dbReference>
<keyword evidence="5" id="KW-1185">Reference proteome</keyword>
<dbReference type="InterPro" id="IPR043128">
    <property type="entry name" value="Rev_trsase/Diguanyl_cyclase"/>
</dbReference>
<dbReference type="EMBL" id="OBDY01000018">
    <property type="protein sequence ID" value="SNY57564.1"/>
    <property type="molecule type" value="Genomic_DNA"/>
</dbReference>
<feature type="transmembrane region" description="Helical" evidence="1">
    <location>
        <begin position="90"/>
        <end position="107"/>
    </location>
</feature>
<feature type="domain" description="EAL" evidence="2">
    <location>
        <begin position="519"/>
        <end position="778"/>
    </location>
</feature>
<dbReference type="Proteomes" id="UP000219612">
    <property type="component" value="Unassembled WGS sequence"/>
</dbReference>
<evidence type="ECO:0000313" key="4">
    <source>
        <dbReference type="EMBL" id="SNY57564.1"/>
    </source>
</evidence>
<feature type="transmembrane region" description="Helical" evidence="1">
    <location>
        <begin position="119"/>
        <end position="142"/>
    </location>
</feature>
<feature type="transmembrane region" description="Helical" evidence="1">
    <location>
        <begin position="154"/>
        <end position="176"/>
    </location>
</feature>
<organism evidence="4 5">
    <name type="scientific">Paractinoplanes atraurantiacus</name>
    <dbReference type="NCBI Taxonomy" id="1036182"/>
    <lineage>
        <taxon>Bacteria</taxon>
        <taxon>Bacillati</taxon>
        <taxon>Actinomycetota</taxon>
        <taxon>Actinomycetes</taxon>
        <taxon>Micromonosporales</taxon>
        <taxon>Micromonosporaceae</taxon>
        <taxon>Paractinoplanes</taxon>
    </lineage>
</organism>
<dbReference type="AlphaFoldDB" id="A0A285JBB7"/>
<dbReference type="Gene3D" id="3.20.20.450">
    <property type="entry name" value="EAL domain"/>
    <property type="match status" value="1"/>
</dbReference>
<dbReference type="InterPro" id="IPR035919">
    <property type="entry name" value="EAL_sf"/>
</dbReference>
<dbReference type="SUPFAM" id="SSF141868">
    <property type="entry name" value="EAL domain-like"/>
    <property type="match status" value="1"/>
</dbReference>
<dbReference type="CDD" id="cd01948">
    <property type="entry name" value="EAL"/>
    <property type="match status" value="1"/>
</dbReference>
<evidence type="ECO:0000259" key="2">
    <source>
        <dbReference type="PROSITE" id="PS50883"/>
    </source>
</evidence>
<accession>A0A285JBB7</accession>
<dbReference type="PANTHER" id="PTHR44757">
    <property type="entry name" value="DIGUANYLATE CYCLASE DGCP"/>
    <property type="match status" value="1"/>
</dbReference>
<evidence type="ECO:0000313" key="5">
    <source>
        <dbReference type="Proteomes" id="UP000219612"/>
    </source>
</evidence>
<feature type="transmembrane region" description="Helical" evidence="1">
    <location>
        <begin position="215"/>
        <end position="235"/>
    </location>
</feature>
<dbReference type="SMART" id="SM00052">
    <property type="entry name" value="EAL"/>
    <property type="match status" value="1"/>
</dbReference>
<name>A0A285JBB7_9ACTN</name>
<reference evidence="5" key="1">
    <citation type="submission" date="2017-09" db="EMBL/GenBank/DDBJ databases">
        <authorList>
            <person name="Varghese N."/>
            <person name="Submissions S."/>
        </authorList>
    </citation>
    <scope>NUCLEOTIDE SEQUENCE [LARGE SCALE GENOMIC DNA]</scope>
    <source>
        <strain evidence="5">CGMCC 4.6857</strain>
    </source>
</reference>
<dbReference type="PROSITE" id="PS50887">
    <property type="entry name" value="GGDEF"/>
    <property type="match status" value="1"/>
</dbReference>
<dbReference type="InterPro" id="IPR000160">
    <property type="entry name" value="GGDEF_dom"/>
</dbReference>
<dbReference type="Gene3D" id="3.30.70.270">
    <property type="match status" value="1"/>
</dbReference>
<dbReference type="InterPro" id="IPR029787">
    <property type="entry name" value="Nucleotide_cyclase"/>
</dbReference>
<evidence type="ECO:0000256" key="1">
    <source>
        <dbReference type="SAM" id="Phobius"/>
    </source>
</evidence>
<dbReference type="FunFam" id="3.30.70.270:FF:000001">
    <property type="entry name" value="Diguanylate cyclase domain protein"/>
    <property type="match status" value="1"/>
</dbReference>
<dbReference type="SMART" id="SM00267">
    <property type="entry name" value="GGDEF"/>
    <property type="match status" value="1"/>
</dbReference>
<feature type="transmembrane region" description="Helical" evidence="1">
    <location>
        <begin position="247"/>
        <end position="264"/>
    </location>
</feature>
<protein>
    <submittedName>
        <fullName evidence="4">Diguanylate cyclase (GGDEF) domain-containing protein</fullName>
    </submittedName>
</protein>
<feature type="domain" description="GGDEF" evidence="3">
    <location>
        <begin position="378"/>
        <end position="510"/>
    </location>
</feature>
<dbReference type="Pfam" id="PF00990">
    <property type="entry name" value="GGDEF"/>
    <property type="match status" value="1"/>
</dbReference>
<evidence type="ECO:0000259" key="3">
    <source>
        <dbReference type="PROSITE" id="PS50887"/>
    </source>
</evidence>
<feature type="transmembrane region" description="Helical" evidence="1">
    <location>
        <begin position="285"/>
        <end position="307"/>
    </location>
</feature>
<feature type="transmembrane region" description="Helical" evidence="1">
    <location>
        <begin position="33"/>
        <end position="53"/>
    </location>
</feature>
<feature type="transmembrane region" description="Helical" evidence="1">
    <location>
        <begin position="59"/>
        <end position="78"/>
    </location>
</feature>
<feature type="transmembrane region" description="Helical" evidence="1">
    <location>
        <begin position="313"/>
        <end position="331"/>
    </location>
</feature>
<dbReference type="InterPro" id="IPR052155">
    <property type="entry name" value="Biofilm_reg_signaling"/>
</dbReference>
<dbReference type="NCBIfam" id="TIGR00254">
    <property type="entry name" value="GGDEF"/>
    <property type="match status" value="1"/>
</dbReference>
<dbReference type="CDD" id="cd01949">
    <property type="entry name" value="GGDEF"/>
    <property type="match status" value="1"/>
</dbReference>
<gene>
    <name evidence="4" type="ORF">SAMN05421748_118136</name>
</gene>
<keyword evidence="1" id="KW-0472">Membrane</keyword>
<feature type="transmembrane region" description="Helical" evidence="1">
    <location>
        <begin position="182"/>
        <end position="203"/>
    </location>
</feature>
<dbReference type="Pfam" id="PF00563">
    <property type="entry name" value="EAL"/>
    <property type="match status" value="1"/>
</dbReference>
<sequence length="785" mass="85737">MSERPVHHTLFTTGVSLPMNMDMTNVRGLGPSAVRLHLALGAVLLAILAFGPVWAQTPAFVLIMVCGVVALHVGPDRLLPADQRKPWRHIRYAAYLFVIASVIRAAVPSTMTTPPTTMALIPNAFVVPAYLFLGSAFSGMLRRRRAADDDPARIDALLVGLAGAFLTWTFVIAPAVDGSGTTVIRVVDAFFPIIDVVLLVLVAQLMLAGGARQPALWLLVVASADMFVADLLFTLRDAEMISMPQHVVDVLFAAMFVAIPAAALHPSMRTLTQPQKIVIRDLGRVRLAVIATVMVVPTVVATLMPLGSVANNLVRALLCALVVLAVLVRVVRSNNSRVRAERANRRRATHDALTDLPNRELLSDTVASWADRVADEGQEISLLFIDLDRFKMINDHWGHGVGDELLCEVAGRLSAQVRTQDIVARIGGDEFVVALASPSHLRLADSLAERLLVELARPFKLSVGEVVISASIGVAKSHGGAHALELIRDADTAMYKAKGSGRNAVALFDTSLREQVRDRVKLEQSLRGAGERGELAVHFQPIVDVRSGDIDGFEALMRWNSAEHGFVRPDEFIPIAEETGMIVEMGEWLLRESVRQLLEWQAMRRPGDCQLHVSVNVAVRQLRDGSLVNIVDELLRETGLAPSSLWLEITESGVMEDIETALLTLNALHSLGVVLCIDDFGTGYSSLSYLHRLPVGVVKIDRAFISRIGVSQDDGDEPIVRAVLAMTHAMGHRVVAEGVETQAQRDWLYGQGCDLIQGWFYGKADRPENLTHWIRPQPQEAAYLS</sequence>
<dbReference type="PROSITE" id="PS50883">
    <property type="entry name" value="EAL"/>
    <property type="match status" value="1"/>
</dbReference>